<keyword evidence="3" id="KW-1185">Reference proteome</keyword>
<dbReference type="GO" id="GO:0009658">
    <property type="term" value="P:chloroplast organization"/>
    <property type="evidence" value="ECO:0007669"/>
    <property type="project" value="TreeGrafter"/>
</dbReference>
<dbReference type="GO" id="GO:0009507">
    <property type="term" value="C:chloroplast"/>
    <property type="evidence" value="ECO:0007669"/>
    <property type="project" value="TreeGrafter"/>
</dbReference>
<gene>
    <name evidence="2" type="ORF">OLC1_LOCUS22286</name>
</gene>
<dbReference type="PANTHER" id="PTHR33415:SF4">
    <property type="entry name" value="DCL PROTEIN (DUF3223)"/>
    <property type="match status" value="1"/>
</dbReference>
<reference evidence="2" key="1">
    <citation type="submission" date="2023-03" db="EMBL/GenBank/DDBJ databases">
        <authorList>
            <person name="Julca I."/>
        </authorList>
    </citation>
    <scope>NUCLEOTIDE SEQUENCE</scope>
</reference>
<dbReference type="GO" id="GO:1901259">
    <property type="term" value="P:chloroplast rRNA processing"/>
    <property type="evidence" value="ECO:0007669"/>
    <property type="project" value="TreeGrafter"/>
</dbReference>
<evidence type="ECO:0000313" key="3">
    <source>
        <dbReference type="Proteomes" id="UP001161247"/>
    </source>
</evidence>
<accession>A0AAV1E850</accession>
<protein>
    <submittedName>
        <fullName evidence="2">OLC1v1016850C2</fullName>
    </submittedName>
</protein>
<sequence length="187" mass="21714">MAAPFLRSLPVFRQRLLHLHHCRSTISAFTLGRPWSTVTESTRPDDDTTATSTTQNVPAVSAKEIPKHHPRFDDPNYRKWKDKEALIWSDIEDVTSIVKEILHSERYMDGERLTPEDEKIVVERLLAYHPHSDDKIGCGLDSIMVSCIFNGLVDTYLFNWMDVDKLPMLFRLVYSLILAYDFLWDFA</sequence>
<proteinExistence type="predicted"/>
<dbReference type="Proteomes" id="UP001161247">
    <property type="component" value="Chromosome 8"/>
</dbReference>
<dbReference type="EMBL" id="OX459125">
    <property type="protein sequence ID" value="CAI9115846.1"/>
    <property type="molecule type" value="Genomic_DNA"/>
</dbReference>
<dbReference type="Gene3D" id="3.10.450.40">
    <property type="match status" value="1"/>
</dbReference>
<dbReference type="PANTHER" id="PTHR33415">
    <property type="entry name" value="PROTEIN EMBRYO DEFECTIVE 514"/>
    <property type="match status" value="1"/>
</dbReference>
<dbReference type="AlphaFoldDB" id="A0AAV1E850"/>
<dbReference type="FunFam" id="3.10.450.40:FF:000034">
    <property type="entry name" value="DCL protein"/>
    <property type="match status" value="1"/>
</dbReference>
<feature type="region of interest" description="Disordered" evidence="1">
    <location>
        <begin position="37"/>
        <end position="69"/>
    </location>
</feature>
<name>A0AAV1E850_OLDCO</name>
<feature type="compositionally biased region" description="Polar residues" evidence="1">
    <location>
        <begin position="49"/>
        <end position="58"/>
    </location>
</feature>
<dbReference type="Pfam" id="PF11523">
    <property type="entry name" value="DUF3223"/>
    <property type="match status" value="1"/>
</dbReference>
<evidence type="ECO:0000256" key="1">
    <source>
        <dbReference type="SAM" id="MobiDB-lite"/>
    </source>
</evidence>
<evidence type="ECO:0000313" key="2">
    <source>
        <dbReference type="EMBL" id="CAI9115846.1"/>
    </source>
</evidence>
<dbReference type="InterPro" id="IPR044673">
    <property type="entry name" value="DCL-like"/>
</dbReference>
<organism evidence="2 3">
    <name type="scientific">Oldenlandia corymbosa var. corymbosa</name>
    <dbReference type="NCBI Taxonomy" id="529605"/>
    <lineage>
        <taxon>Eukaryota</taxon>
        <taxon>Viridiplantae</taxon>
        <taxon>Streptophyta</taxon>
        <taxon>Embryophyta</taxon>
        <taxon>Tracheophyta</taxon>
        <taxon>Spermatophyta</taxon>
        <taxon>Magnoliopsida</taxon>
        <taxon>eudicotyledons</taxon>
        <taxon>Gunneridae</taxon>
        <taxon>Pentapetalae</taxon>
        <taxon>asterids</taxon>
        <taxon>lamiids</taxon>
        <taxon>Gentianales</taxon>
        <taxon>Rubiaceae</taxon>
        <taxon>Rubioideae</taxon>
        <taxon>Spermacoceae</taxon>
        <taxon>Hedyotis-Oldenlandia complex</taxon>
        <taxon>Oldenlandia</taxon>
    </lineage>
</organism>